<dbReference type="InterPro" id="IPR027407">
    <property type="entry name" value="Mn_catalase_C"/>
</dbReference>
<protein>
    <submittedName>
        <fullName evidence="2">Mn-containing catalase</fullName>
    </submittedName>
</protein>
<dbReference type="Proteomes" id="UP000186096">
    <property type="component" value="Unassembled WGS sequence"/>
</dbReference>
<sequence length="96" mass="10320">MPNALFDEEHAEHAETIWDLSDGAEAQAGGWASGPQPDGRHQFSYLLNPEPLGDLAMAPPPDPNLYDTYDGSMGEPKSPALGTEVGPMDKLKDKLT</sequence>
<dbReference type="InterPro" id="IPR009078">
    <property type="entry name" value="Ferritin-like_SF"/>
</dbReference>
<accession>A0A1N6R487</accession>
<dbReference type="Gene3D" id="3.30.1530.10">
    <property type="entry name" value="manganese catalase, domain 2, chain A"/>
    <property type="match status" value="1"/>
</dbReference>
<dbReference type="STRING" id="58117.SAMN05421833_101231"/>
<evidence type="ECO:0000256" key="1">
    <source>
        <dbReference type="SAM" id="MobiDB-lite"/>
    </source>
</evidence>
<dbReference type="EMBL" id="FTNI01000001">
    <property type="protein sequence ID" value="SIQ23633.1"/>
    <property type="molecule type" value="Genomic_DNA"/>
</dbReference>
<dbReference type="SUPFAM" id="SSF47240">
    <property type="entry name" value="Ferritin-like"/>
    <property type="match status" value="1"/>
</dbReference>
<organism evidence="2 3">
    <name type="scientific">Microbispora rosea</name>
    <dbReference type="NCBI Taxonomy" id="58117"/>
    <lineage>
        <taxon>Bacteria</taxon>
        <taxon>Bacillati</taxon>
        <taxon>Actinomycetota</taxon>
        <taxon>Actinomycetes</taxon>
        <taxon>Streptosporangiales</taxon>
        <taxon>Streptosporangiaceae</taxon>
        <taxon>Microbispora</taxon>
    </lineage>
</organism>
<feature type="compositionally biased region" description="Basic and acidic residues" evidence="1">
    <location>
        <begin position="87"/>
        <end position="96"/>
    </location>
</feature>
<proteinExistence type="predicted"/>
<reference evidence="3" key="1">
    <citation type="submission" date="2017-01" db="EMBL/GenBank/DDBJ databases">
        <authorList>
            <person name="Varghese N."/>
            <person name="Submissions S."/>
        </authorList>
    </citation>
    <scope>NUCLEOTIDE SEQUENCE [LARGE SCALE GENOMIC DNA]</scope>
    <source>
        <strain evidence="3">ATCC 12950</strain>
    </source>
</reference>
<feature type="region of interest" description="Disordered" evidence="1">
    <location>
        <begin position="51"/>
        <end position="96"/>
    </location>
</feature>
<gene>
    <name evidence="2" type="ORF">SAMN05421833_101231</name>
</gene>
<keyword evidence="3" id="KW-1185">Reference proteome</keyword>
<evidence type="ECO:0000313" key="3">
    <source>
        <dbReference type="Proteomes" id="UP000186096"/>
    </source>
</evidence>
<evidence type="ECO:0000313" key="2">
    <source>
        <dbReference type="EMBL" id="SIQ23633.1"/>
    </source>
</evidence>
<name>A0A1N6R487_9ACTN</name>
<dbReference type="AlphaFoldDB" id="A0A1N6R487"/>